<keyword evidence="8" id="KW-1185">Reference proteome</keyword>
<evidence type="ECO:0000256" key="6">
    <source>
        <dbReference type="SAM" id="Phobius"/>
    </source>
</evidence>
<dbReference type="KEGG" id="scm:SCHCO_01079512"/>
<dbReference type="VEuPathDB" id="FungiDB:SCHCODRAFT_01079512"/>
<feature type="transmembrane region" description="Helical" evidence="6">
    <location>
        <begin position="181"/>
        <end position="202"/>
    </location>
</feature>
<keyword evidence="3 6" id="KW-1133">Transmembrane helix</keyword>
<name>D8PPV3_SCHCM</name>
<protein>
    <recommendedName>
        <fullName evidence="9">Zinc/iron permease</fullName>
    </recommendedName>
</protein>
<dbReference type="EMBL" id="GL377302">
    <property type="protein sequence ID" value="EFJ03708.1"/>
    <property type="molecule type" value="Genomic_DNA"/>
</dbReference>
<reference evidence="7 8" key="1">
    <citation type="journal article" date="2010" name="Nat. Biotechnol.">
        <title>Genome sequence of the model mushroom Schizophyllum commune.</title>
        <authorList>
            <person name="Ohm R.A."/>
            <person name="de Jong J.F."/>
            <person name="Lugones L.G."/>
            <person name="Aerts A."/>
            <person name="Kothe E."/>
            <person name="Stajich J.E."/>
            <person name="de Vries R.P."/>
            <person name="Record E."/>
            <person name="Levasseur A."/>
            <person name="Baker S.E."/>
            <person name="Bartholomew K.A."/>
            <person name="Coutinho P.M."/>
            <person name="Erdmann S."/>
            <person name="Fowler T.J."/>
            <person name="Gathman A.C."/>
            <person name="Lombard V."/>
            <person name="Henrissat B."/>
            <person name="Knabe N."/>
            <person name="Kuees U."/>
            <person name="Lilly W.W."/>
            <person name="Lindquist E."/>
            <person name="Lucas S."/>
            <person name="Magnuson J.K."/>
            <person name="Piumi F."/>
            <person name="Raudaskoski M."/>
            <person name="Salamov A."/>
            <person name="Schmutz J."/>
            <person name="Schwarze F.W.M.R."/>
            <person name="vanKuyk P.A."/>
            <person name="Horton J.S."/>
            <person name="Grigoriev I.V."/>
            <person name="Woesten H.A.B."/>
        </authorList>
    </citation>
    <scope>NUCLEOTIDE SEQUENCE [LARGE SCALE GENOMIC DNA]</scope>
    <source>
        <strain evidence="8">H4-8 / FGSC 9210</strain>
    </source>
</reference>
<organism evidence="8">
    <name type="scientific">Schizophyllum commune (strain H4-8 / FGSC 9210)</name>
    <name type="common">Split gill fungus</name>
    <dbReference type="NCBI Taxonomy" id="578458"/>
    <lineage>
        <taxon>Eukaryota</taxon>
        <taxon>Fungi</taxon>
        <taxon>Dikarya</taxon>
        <taxon>Basidiomycota</taxon>
        <taxon>Agaricomycotina</taxon>
        <taxon>Agaricomycetes</taxon>
        <taxon>Agaricomycetidae</taxon>
        <taxon>Agaricales</taxon>
        <taxon>Schizophyllaceae</taxon>
        <taxon>Schizophyllum</taxon>
    </lineage>
</organism>
<evidence type="ECO:0000256" key="4">
    <source>
        <dbReference type="ARBA" id="ARBA00023136"/>
    </source>
</evidence>
<proteinExistence type="predicted"/>
<evidence type="ECO:0000256" key="2">
    <source>
        <dbReference type="ARBA" id="ARBA00022692"/>
    </source>
</evidence>
<dbReference type="InterPro" id="IPR003689">
    <property type="entry name" value="ZIP"/>
</dbReference>
<dbReference type="OrthoDB" id="448280at2759"/>
<dbReference type="STRING" id="578458.D8PPV3"/>
<evidence type="ECO:0000313" key="7">
    <source>
        <dbReference type="EMBL" id="EFJ03708.1"/>
    </source>
</evidence>
<dbReference type="GeneID" id="9590091"/>
<feature type="region of interest" description="Disordered" evidence="5">
    <location>
        <begin position="250"/>
        <end position="269"/>
    </location>
</feature>
<dbReference type="RefSeq" id="XP_003038610.1">
    <property type="nucleotide sequence ID" value="XM_003038564.1"/>
</dbReference>
<dbReference type="PANTHER" id="PTHR11040:SF44">
    <property type="entry name" value="PROTEIN ZNTC-RELATED"/>
    <property type="match status" value="1"/>
</dbReference>
<evidence type="ECO:0008006" key="9">
    <source>
        <dbReference type="Google" id="ProtNLM"/>
    </source>
</evidence>
<dbReference type="GO" id="GO:0005886">
    <property type="term" value="C:plasma membrane"/>
    <property type="evidence" value="ECO:0007669"/>
    <property type="project" value="TreeGrafter"/>
</dbReference>
<dbReference type="Pfam" id="PF02535">
    <property type="entry name" value="Zip"/>
    <property type="match status" value="2"/>
</dbReference>
<evidence type="ECO:0000313" key="8">
    <source>
        <dbReference type="Proteomes" id="UP000007431"/>
    </source>
</evidence>
<dbReference type="HOGENOM" id="CLU_027089_4_1_1"/>
<dbReference type="InParanoid" id="D8PPV3"/>
<keyword evidence="4 6" id="KW-0472">Membrane</keyword>
<dbReference type="AlphaFoldDB" id="D8PPV3"/>
<accession>D8PPV3</accession>
<feature type="transmembrane region" description="Helical" evidence="6">
    <location>
        <begin position="281"/>
        <end position="300"/>
    </location>
</feature>
<feature type="transmembrane region" description="Helical" evidence="6">
    <location>
        <begin position="91"/>
        <end position="114"/>
    </location>
</feature>
<dbReference type="PANTHER" id="PTHR11040">
    <property type="entry name" value="ZINC/IRON TRANSPORTER"/>
    <property type="match status" value="1"/>
</dbReference>
<dbReference type="Proteomes" id="UP000007431">
    <property type="component" value="Unassembled WGS sequence"/>
</dbReference>
<evidence type="ECO:0000256" key="3">
    <source>
        <dbReference type="ARBA" id="ARBA00022989"/>
    </source>
</evidence>
<dbReference type="GO" id="GO:0005385">
    <property type="term" value="F:zinc ion transmembrane transporter activity"/>
    <property type="evidence" value="ECO:0007669"/>
    <property type="project" value="TreeGrafter"/>
</dbReference>
<feature type="transmembrane region" description="Helical" evidence="6">
    <location>
        <begin position="214"/>
        <end position="233"/>
    </location>
</feature>
<sequence>MPVRPGFISATLNSPRLSAWVRRSSHNVYYGQRTPLDCICRVNVDGSQRSISEGGDSRPAECICVEAEAETETVTDAEDEPVVPLGRRRQVIGILVLQAGIMIHSTVIGLTLSITSGSDFTSLVTAIIFHQMFEGLSLGIRISALPTSPHHDHDHGSPQRNHDKHEHRTVLQRLAQNWLKLVLYVLFAITTPAGMAVGIAAFRGGSHSETARMDLIQGVMSAISAGMLIYAATVEMLAGDFVFGNMSGTHGPGHGGHPHAHEHLDGTDDPDVLDGGVRKQVIAVVSLLAGVAGMALMGLIE</sequence>
<evidence type="ECO:0000256" key="5">
    <source>
        <dbReference type="SAM" id="MobiDB-lite"/>
    </source>
</evidence>
<evidence type="ECO:0000256" key="1">
    <source>
        <dbReference type="ARBA" id="ARBA00004141"/>
    </source>
</evidence>
<dbReference type="eggNOG" id="KOG1558">
    <property type="taxonomic scope" value="Eukaryota"/>
</dbReference>
<dbReference type="OMA" id="VCAMAFI"/>
<comment type="subcellular location">
    <subcellularLocation>
        <location evidence="1">Membrane</location>
        <topology evidence="1">Multi-pass membrane protein</topology>
    </subcellularLocation>
</comment>
<keyword evidence="2 6" id="KW-0812">Transmembrane</keyword>
<gene>
    <name evidence="7" type="ORF">SCHCODRAFT_73125</name>
</gene>